<reference evidence="3" key="1">
    <citation type="journal article" date="2023" name="Commun. Biol.">
        <title>Genome analysis of Parmales, the sister group of diatoms, reveals the evolutionary specialization of diatoms from phago-mixotrophs to photoautotrophs.</title>
        <authorList>
            <person name="Ban H."/>
            <person name="Sato S."/>
            <person name="Yoshikawa S."/>
            <person name="Yamada K."/>
            <person name="Nakamura Y."/>
            <person name="Ichinomiya M."/>
            <person name="Sato N."/>
            <person name="Blanc-Mathieu R."/>
            <person name="Endo H."/>
            <person name="Kuwata A."/>
            <person name="Ogata H."/>
        </authorList>
    </citation>
    <scope>NUCLEOTIDE SEQUENCE [LARGE SCALE GENOMIC DNA]</scope>
</reference>
<keyword evidence="3" id="KW-1185">Reference proteome</keyword>
<dbReference type="PANTHER" id="PTHR46523">
    <property type="entry name" value="DCTP PYROPHOSPHATASE 1"/>
    <property type="match status" value="1"/>
</dbReference>
<evidence type="ECO:0000256" key="1">
    <source>
        <dbReference type="SAM" id="MobiDB-lite"/>
    </source>
</evidence>
<dbReference type="InterPro" id="IPR025984">
    <property type="entry name" value="DCTPP"/>
</dbReference>
<accession>A0A9W7LE80</accession>
<dbReference type="GO" id="GO:0005829">
    <property type="term" value="C:cytosol"/>
    <property type="evidence" value="ECO:0007669"/>
    <property type="project" value="TreeGrafter"/>
</dbReference>
<dbReference type="SUPFAM" id="SSF101386">
    <property type="entry name" value="all-alpha NTP pyrophosphatases"/>
    <property type="match status" value="2"/>
</dbReference>
<evidence type="ECO:0000313" key="2">
    <source>
        <dbReference type="EMBL" id="GMI47259.1"/>
    </source>
</evidence>
<organism evidence="2 3">
    <name type="scientific">Triparma columacea</name>
    <dbReference type="NCBI Taxonomy" id="722753"/>
    <lineage>
        <taxon>Eukaryota</taxon>
        <taxon>Sar</taxon>
        <taxon>Stramenopiles</taxon>
        <taxon>Ochrophyta</taxon>
        <taxon>Bolidophyceae</taxon>
        <taxon>Parmales</taxon>
        <taxon>Triparmaceae</taxon>
        <taxon>Triparma</taxon>
    </lineage>
</organism>
<dbReference type="CDD" id="cd11537">
    <property type="entry name" value="NTP-PPase_RS21-C6_like"/>
    <property type="match status" value="1"/>
</dbReference>
<dbReference type="Proteomes" id="UP001165065">
    <property type="component" value="Unassembled WGS sequence"/>
</dbReference>
<name>A0A9W7LE80_9STRA</name>
<dbReference type="GO" id="GO:0042262">
    <property type="term" value="P:DNA protection"/>
    <property type="evidence" value="ECO:0007669"/>
    <property type="project" value="TreeGrafter"/>
</dbReference>
<feature type="compositionally biased region" description="Basic and acidic residues" evidence="1">
    <location>
        <begin position="81"/>
        <end position="104"/>
    </location>
</feature>
<dbReference type="InterPro" id="IPR052555">
    <property type="entry name" value="dCTP_Pyrophosphatase"/>
</dbReference>
<proteinExistence type="predicted"/>
<evidence type="ECO:0008006" key="4">
    <source>
        <dbReference type="Google" id="ProtNLM"/>
    </source>
</evidence>
<dbReference type="OrthoDB" id="411123at2759"/>
<dbReference type="AlphaFoldDB" id="A0A9W7LE80"/>
<sequence length="218" mass="24024">MNTSTSTSLPQGGSAASEALKNFRDAVLDLANATGMDLGSCVVSKLKLNALKYPVKLCRGRAGKYTEYTEVTGIDQSVESQQKEEHKEQAEVTPERGAKETPDSRKRKAAGEDETNTASSRTPPPSELPIQDIIKMVNTFVQERDWDQFHTPRNVALALLGEAGELCEIFQWLGDEADGKVDVKGKWEKKERTHLGQELADVTIYSIRLATLQGIPYV</sequence>
<feature type="region of interest" description="Disordered" evidence="1">
    <location>
        <begin position="76"/>
        <end position="129"/>
    </location>
</feature>
<evidence type="ECO:0000313" key="3">
    <source>
        <dbReference type="Proteomes" id="UP001165065"/>
    </source>
</evidence>
<dbReference type="Gene3D" id="1.10.287.1080">
    <property type="entry name" value="MazG-like"/>
    <property type="match status" value="1"/>
</dbReference>
<protein>
    <recommendedName>
        <fullName evidence="4">dCTP pyrophosphatase 1</fullName>
    </recommendedName>
</protein>
<dbReference type="EMBL" id="BRYA01000336">
    <property type="protein sequence ID" value="GMI47259.1"/>
    <property type="molecule type" value="Genomic_DNA"/>
</dbReference>
<dbReference type="GO" id="GO:0006253">
    <property type="term" value="P:dCTP catabolic process"/>
    <property type="evidence" value="ECO:0007669"/>
    <property type="project" value="TreeGrafter"/>
</dbReference>
<gene>
    <name evidence="2" type="ORF">TrCOL_g10547</name>
</gene>
<dbReference type="GO" id="GO:0047840">
    <property type="term" value="F:dCTP diphosphatase activity"/>
    <property type="evidence" value="ECO:0007669"/>
    <property type="project" value="TreeGrafter"/>
</dbReference>
<dbReference type="PANTHER" id="PTHR46523:SF1">
    <property type="entry name" value="DCTP PYROPHOSPHATASE 1"/>
    <property type="match status" value="1"/>
</dbReference>
<comment type="caution">
    <text evidence="2">The sequence shown here is derived from an EMBL/GenBank/DDBJ whole genome shotgun (WGS) entry which is preliminary data.</text>
</comment>